<feature type="non-terminal residue" evidence="5">
    <location>
        <position position="1"/>
    </location>
</feature>
<dbReference type="Proteomes" id="UP000194236">
    <property type="component" value="Unassembled WGS sequence"/>
</dbReference>
<protein>
    <recommendedName>
        <fullName evidence="4">RSE1/DDB1/CPSF1 C-terminal domain-containing protein</fullName>
    </recommendedName>
</protein>
<dbReference type="Gene3D" id="1.10.150.910">
    <property type="match status" value="1"/>
</dbReference>
<evidence type="ECO:0000313" key="6">
    <source>
        <dbReference type="Proteomes" id="UP000194236"/>
    </source>
</evidence>
<keyword evidence="3" id="KW-0539">Nucleus</keyword>
<evidence type="ECO:0000259" key="4">
    <source>
        <dbReference type="Pfam" id="PF03178"/>
    </source>
</evidence>
<sequence>LIAQIPKDYYEFLLKLQKNLASKIKSVGKIDYDYWRTYTNDKKTEPALNFIDGDLIESFLDLSSAEMAECTEGIMYNMNGQNRKATVDDIIKIVEELSRIH</sequence>
<gene>
    <name evidence="5" type="ORF">BLA29_008342</name>
</gene>
<dbReference type="AlphaFoldDB" id="A0A1Y3BH93"/>
<dbReference type="PANTHER" id="PTHR10644">
    <property type="entry name" value="DNA REPAIR/RNA PROCESSING CPSF FAMILY"/>
    <property type="match status" value="1"/>
</dbReference>
<accession>A0A1Y3BH93</accession>
<dbReference type="GO" id="GO:0005634">
    <property type="term" value="C:nucleus"/>
    <property type="evidence" value="ECO:0007669"/>
    <property type="project" value="UniProtKB-SubCell"/>
</dbReference>
<dbReference type="GO" id="GO:0003676">
    <property type="term" value="F:nucleic acid binding"/>
    <property type="evidence" value="ECO:0007669"/>
    <property type="project" value="InterPro"/>
</dbReference>
<comment type="subcellular location">
    <subcellularLocation>
        <location evidence="1">Nucleus</location>
    </subcellularLocation>
</comment>
<name>A0A1Y3BH93_EURMA</name>
<dbReference type="InterPro" id="IPR004871">
    <property type="entry name" value="RSE1/DDB1/CPSF1_C"/>
</dbReference>
<evidence type="ECO:0000256" key="2">
    <source>
        <dbReference type="ARBA" id="ARBA00007453"/>
    </source>
</evidence>
<feature type="domain" description="RSE1/DDB1/CPSF1 C-terminal" evidence="4">
    <location>
        <begin position="1"/>
        <end position="61"/>
    </location>
</feature>
<dbReference type="UniPathway" id="UPA00143"/>
<comment type="similarity">
    <text evidence="2">Belongs to the DDB1 family.</text>
</comment>
<evidence type="ECO:0000256" key="1">
    <source>
        <dbReference type="ARBA" id="ARBA00004123"/>
    </source>
</evidence>
<proteinExistence type="inferred from homology"/>
<dbReference type="FunFam" id="1.10.150.910:FF:000003">
    <property type="entry name" value="DNA damage-binding protein 1a"/>
    <property type="match status" value="1"/>
</dbReference>
<dbReference type="EMBL" id="MUJZ01027419">
    <property type="protein sequence ID" value="OTF78545.1"/>
    <property type="molecule type" value="Genomic_DNA"/>
</dbReference>
<evidence type="ECO:0000256" key="3">
    <source>
        <dbReference type="ARBA" id="ARBA00023242"/>
    </source>
</evidence>
<comment type="caution">
    <text evidence="5">The sequence shown here is derived from an EMBL/GenBank/DDBJ whole genome shotgun (WGS) entry which is preliminary data.</text>
</comment>
<reference evidence="5 6" key="1">
    <citation type="submission" date="2017-03" db="EMBL/GenBank/DDBJ databases">
        <title>Genome Survey of Euroglyphus maynei.</title>
        <authorList>
            <person name="Arlian L.G."/>
            <person name="Morgan M.S."/>
            <person name="Rider S.D."/>
        </authorList>
    </citation>
    <scope>NUCLEOTIDE SEQUENCE [LARGE SCALE GENOMIC DNA]</scope>
    <source>
        <strain evidence="5">Arlian Lab</strain>
        <tissue evidence="5">Whole body</tissue>
    </source>
</reference>
<keyword evidence="6" id="KW-1185">Reference proteome</keyword>
<evidence type="ECO:0000313" key="5">
    <source>
        <dbReference type="EMBL" id="OTF78545.1"/>
    </source>
</evidence>
<organism evidence="5 6">
    <name type="scientific">Euroglyphus maynei</name>
    <name type="common">Mayne's house dust mite</name>
    <dbReference type="NCBI Taxonomy" id="6958"/>
    <lineage>
        <taxon>Eukaryota</taxon>
        <taxon>Metazoa</taxon>
        <taxon>Ecdysozoa</taxon>
        <taxon>Arthropoda</taxon>
        <taxon>Chelicerata</taxon>
        <taxon>Arachnida</taxon>
        <taxon>Acari</taxon>
        <taxon>Acariformes</taxon>
        <taxon>Sarcoptiformes</taxon>
        <taxon>Astigmata</taxon>
        <taxon>Psoroptidia</taxon>
        <taxon>Analgoidea</taxon>
        <taxon>Pyroglyphidae</taxon>
        <taxon>Pyroglyphinae</taxon>
        <taxon>Euroglyphus</taxon>
    </lineage>
</organism>
<dbReference type="Pfam" id="PF03178">
    <property type="entry name" value="CPSF_A"/>
    <property type="match status" value="1"/>
</dbReference>
<dbReference type="GO" id="GO:0016567">
    <property type="term" value="P:protein ubiquitination"/>
    <property type="evidence" value="ECO:0007669"/>
    <property type="project" value="UniProtKB-UniPathway"/>
</dbReference>
<dbReference type="OrthoDB" id="6537834at2759"/>
<dbReference type="InterPro" id="IPR050358">
    <property type="entry name" value="RSE1/DDB1/CFT1"/>
</dbReference>